<comment type="caution">
    <text evidence="7">Lacks conserved residue(s) required for the propagation of feature annotation.</text>
</comment>
<protein>
    <recommendedName>
        <fullName evidence="7">Choline transporter-like protein</fullName>
    </recommendedName>
</protein>
<keyword evidence="4 7" id="KW-1133">Transmembrane helix</keyword>
<organism evidence="8">
    <name type="scientific">Strombidinopsis acuminata</name>
    <dbReference type="NCBI Taxonomy" id="141414"/>
    <lineage>
        <taxon>Eukaryota</taxon>
        <taxon>Sar</taxon>
        <taxon>Alveolata</taxon>
        <taxon>Ciliophora</taxon>
        <taxon>Intramacronucleata</taxon>
        <taxon>Spirotrichea</taxon>
        <taxon>Choreotrichia</taxon>
        <taxon>Choreotrichida</taxon>
        <taxon>Strombidinopsidae</taxon>
        <taxon>Strombidinopsis</taxon>
    </lineage>
</organism>
<feature type="transmembrane region" description="Helical" evidence="7">
    <location>
        <begin position="34"/>
        <end position="66"/>
    </location>
</feature>
<keyword evidence="3 7" id="KW-0812">Transmembrane</keyword>
<dbReference type="Pfam" id="PF04515">
    <property type="entry name" value="Choline_transpo"/>
    <property type="match status" value="1"/>
</dbReference>
<reference evidence="8" key="1">
    <citation type="submission" date="2021-01" db="EMBL/GenBank/DDBJ databases">
        <authorList>
            <person name="Corre E."/>
            <person name="Pelletier E."/>
            <person name="Niang G."/>
            <person name="Scheremetjew M."/>
            <person name="Finn R."/>
            <person name="Kale V."/>
            <person name="Holt S."/>
            <person name="Cochrane G."/>
            <person name="Meng A."/>
            <person name="Brown T."/>
            <person name="Cohen L."/>
        </authorList>
    </citation>
    <scope>NUCLEOTIDE SEQUENCE</scope>
    <source>
        <strain evidence="8">SPMC142</strain>
    </source>
</reference>
<dbReference type="GO" id="GO:0005886">
    <property type="term" value="C:plasma membrane"/>
    <property type="evidence" value="ECO:0007669"/>
    <property type="project" value="UniProtKB-SubCell"/>
</dbReference>
<evidence type="ECO:0000256" key="5">
    <source>
        <dbReference type="ARBA" id="ARBA00023136"/>
    </source>
</evidence>
<feature type="transmembrane region" description="Helical" evidence="7">
    <location>
        <begin position="136"/>
        <end position="158"/>
    </location>
</feature>
<evidence type="ECO:0000256" key="6">
    <source>
        <dbReference type="ARBA" id="ARBA00023180"/>
    </source>
</evidence>
<gene>
    <name evidence="8" type="ORF">SACU0126_LOCUS5425</name>
</gene>
<evidence type="ECO:0000313" key="8">
    <source>
        <dbReference type="EMBL" id="CAE0529660.1"/>
    </source>
</evidence>
<feature type="transmembrane region" description="Helical" evidence="7">
    <location>
        <begin position="281"/>
        <end position="299"/>
    </location>
</feature>
<evidence type="ECO:0000256" key="2">
    <source>
        <dbReference type="ARBA" id="ARBA00007168"/>
    </source>
</evidence>
<evidence type="ECO:0000256" key="4">
    <source>
        <dbReference type="ARBA" id="ARBA00022989"/>
    </source>
</evidence>
<dbReference type="EMBL" id="HBIQ01016490">
    <property type="protein sequence ID" value="CAE0529660.1"/>
    <property type="molecule type" value="Transcribed_RNA"/>
</dbReference>
<dbReference type="GO" id="GO:0022857">
    <property type="term" value="F:transmembrane transporter activity"/>
    <property type="evidence" value="ECO:0007669"/>
    <property type="project" value="UniProtKB-UniRule"/>
</dbReference>
<evidence type="ECO:0000256" key="7">
    <source>
        <dbReference type="RuleBase" id="RU368066"/>
    </source>
</evidence>
<dbReference type="InterPro" id="IPR007603">
    <property type="entry name" value="Choline_transptr-like"/>
</dbReference>
<dbReference type="AlphaFoldDB" id="A0A7S3RN90"/>
<name>A0A7S3RN90_9SPIT</name>
<evidence type="ECO:0000256" key="3">
    <source>
        <dbReference type="ARBA" id="ARBA00022692"/>
    </source>
</evidence>
<keyword evidence="6" id="KW-0325">Glycoprotein</keyword>
<comment type="function">
    <text evidence="7">Choline transporter.</text>
</comment>
<feature type="transmembrane region" description="Helical" evidence="7">
    <location>
        <begin position="87"/>
        <end position="116"/>
    </location>
</feature>
<dbReference type="PANTHER" id="PTHR12385:SF14">
    <property type="entry name" value="CHOLINE TRANSPORTER-LIKE 2"/>
    <property type="match status" value="1"/>
</dbReference>
<comment type="similarity">
    <text evidence="2 7">Belongs to the CTL (choline transporter-like) family.</text>
</comment>
<feature type="transmembrane region" description="Helical" evidence="7">
    <location>
        <begin position="239"/>
        <end position="260"/>
    </location>
</feature>
<proteinExistence type="inferred from homology"/>
<comment type="subcellular location">
    <subcellularLocation>
        <location evidence="7">Cell membrane</location>
        <topology evidence="7">Multi-pass membrane protein</topology>
    </subcellularLocation>
    <subcellularLocation>
        <location evidence="1">Membrane</location>
        <topology evidence="1">Multi-pass membrane protein</topology>
    </subcellularLocation>
</comment>
<evidence type="ECO:0000256" key="1">
    <source>
        <dbReference type="ARBA" id="ARBA00004141"/>
    </source>
</evidence>
<keyword evidence="5 7" id="KW-0472">Membrane</keyword>
<sequence>MYCLCIACNFRSLQISLAVIETAADYFAQTKRILIMPVIFFFMALIWFGLWLGGFMTICSIGDIYVTGGSQYKNVEWSSGTTTMVWFMIFGLIWTISFIISMNDYVIVVSAATWYFSKKSDGGWEGHSDIWRGFQWGFRYNLGSIAFGSLVIAFSAIIREIMEYIGEKLREATGENCCVRCMVNCCLCCVNCTDRFIRYLTENAYIYMALSGDGFCESALNSFLLMLKNSAKFSFVSSVSSTFMFLAKLSISFLTAYTCYGFMQLSSQMQEFEVNSPTMPLLLVFLFSYTVAAIFMSIFQVGANTILQCFLVDRDIADQKNELDSMMSHVPAALKKFLDGYEQWEAVHDKVDDQEKANELN</sequence>
<dbReference type="PANTHER" id="PTHR12385">
    <property type="entry name" value="CHOLINE TRANSPORTER-LIKE (SLC FAMILY 44)"/>
    <property type="match status" value="1"/>
</dbReference>
<accession>A0A7S3RN90</accession>